<accession>A0A7S4RVJ2</accession>
<evidence type="ECO:0000259" key="6">
    <source>
        <dbReference type="Pfam" id="PF03151"/>
    </source>
</evidence>
<feature type="transmembrane region" description="Helical" evidence="5">
    <location>
        <begin position="227"/>
        <end position="244"/>
    </location>
</feature>
<evidence type="ECO:0000256" key="3">
    <source>
        <dbReference type="ARBA" id="ARBA00022989"/>
    </source>
</evidence>
<proteinExistence type="predicted"/>
<name>A0A7S4RVJ2_9DINO</name>
<dbReference type="Pfam" id="PF03151">
    <property type="entry name" value="TPT"/>
    <property type="match status" value="1"/>
</dbReference>
<keyword evidence="3 5" id="KW-1133">Transmembrane helix</keyword>
<sequence>MAGWQRQFGAVASASSYVATSLAMTSLTKYAASSWRFPGSSLLLLLECWATVAALAATAPRGRPYKPFHREILRRCSPVTVAKALNMYLSFIAMTRTSLPVYNVLKRLQPVYALAQDWAIRGTVASRPERAGVAMICVGTAVTGLGDLEFDPLGYGLALVAAACQSLYLVLARSAQDGMRELSHVDLLFYTAFYNTALFAPLSLAEASEVWRFMGGPGEKLRFCRFLVPYVVLGALLNYATFWCTSANSPLATAVAGTAKGVFSTMYGAIVLGARLTPLGWLGLLGSTAGGFVYSAAQASRKGKTA</sequence>
<organism evidence="7">
    <name type="scientific">Alexandrium monilatum</name>
    <dbReference type="NCBI Taxonomy" id="311494"/>
    <lineage>
        <taxon>Eukaryota</taxon>
        <taxon>Sar</taxon>
        <taxon>Alveolata</taxon>
        <taxon>Dinophyceae</taxon>
        <taxon>Gonyaulacales</taxon>
        <taxon>Pyrocystaceae</taxon>
        <taxon>Alexandrium</taxon>
    </lineage>
</organism>
<reference evidence="7" key="1">
    <citation type="submission" date="2021-01" db="EMBL/GenBank/DDBJ databases">
        <authorList>
            <person name="Corre E."/>
            <person name="Pelletier E."/>
            <person name="Niang G."/>
            <person name="Scheremetjew M."/>
            <person name="Finn R."/>
            <person name="Kale V."/>
            <person name="Holt S."/>
            <person name="Cochrane G."/>
            <person name="Meng A."/>
            <person name="Brown T."/>
            <person name="Cohen L."/>
        </authorList>
    </citation>
    <scope>NUCLEOTIDE SEQUENCE</scope>
    <source>
        <strain evidence="7">CCMP3105</strain>
    </source>
</reference>
<dbReference type="InterPro" id="IPR004853">
    <property type="entry name" value="Sugar_P_trans_dom"/>
</dbReference>
<dbReference type="GO" id="GO:0016020">
    <property type="term" value="C:membrane"/>
    <property type="evidence" value="ECO:0007669"/>
    <property type="project" value="UniProtKB-SubCell"/>
</dbReference>
<feature type="domain" description="Sugar phosphate transporter" evidence="6">
    <location>
        <begin position="52"/>
        <end position="295"/>
    </location>
</feature>
<dbReference type="SUPFAM" id="SSF103481">
    <property type="entry name" value="Multidrug resistance efflux transporter EmrE"/>
    <property type="match status" value="1"/>
</dbReference>
<feature type="transmembrane region" description="Helical" evidence="5">
    <location>
        <begin position="279"/>
        <end position="297"/>
    </location>
</feature>
<feature type="transmembrane region" description="Helical" evidence="5">
    <location>
        <begin position="153"/>
        <end position="175"/>
    </location>
</feature>
<keyword evidence="4 5" id="KW-0472">Membrane</keyword>
<protein>
    <recommendedName>
        <fullName evidence="6">Sugar phosphate transporter domain-containing protein</fullName>
    </recommendedName>
</protein>
<feature type="transmembrane region" description="Helical" evidence="5">
    <location>
        <begin position="251"/>
        <end position="273"/>
    </location>
</feature>
<dbReference type="PANTHER" id="PTHR11132">
    <property type="entry name" value="SOLUTE CARRIER FAMILY 35"/>
    <property type="match status" value="1"/>
</dbReference>
<comment type="subcellular location">
    <subcellularLocation>
        <location evidence="1">Membrane</location>
        <topology evidence="1">Multi-pass membrane protein</topology>
    </subcellularLocation>
</comment>
<evidence type="ECO:0000256" key="2">
    <source>
        <dbReference type="ARBA" id="ARBA00022692"/>
    </source>
</evidence>
<evidence type="ECO:0000313" key="7">
    <source>
        <dbReference type="EMBL" id="CAE4625560.1"/>
    </source>
</evidence>
<feature type="transmembrane region" description="Helical" evidence="5">
    <location>
        <begin position="39"/>
        <end position="59"/>
    </location>
</feature>
<dbReference type="AlphaFoldDB" id="A0A7S4RVJ2"/>
<dbReference type="InterPro" id="IPR050186">
    <property type="entry name" value="TPT_transporter"/>
</dbReference>
<keyword evidence="2 5" id="KW-0812">Transmembrane</keyword>
<feature type="transmembrane region" description="Helical" evidence="5">
    <location>
        <begin position="187"/>
        <end position="207"/>
    </location>
</feature>
<evidence type="ECO:0000256" key="1">
    <source>
        <dbReference type="ARBA" id="ARBA00004141"/>
    </source>
</evidence>
<dbReference type="EMBL" id="HBNR01057903">
    <property type="protein sequence ID" value="CAE4625560.1"/>
    <property type="molecule type" value="Transcribed_RNA"/>
</dbReference>
<evidence type="ECO:0000256" key="4">
    <source>
        <dbReference type="ARBA" id="ARBA00023136"/>
    </source>
</evidence>
<evidence type="ECO:0000256" key="5">
    <source>
        <dbReference type="SAM" id="Phobius"/>
    </source>
</evidence>
<gene>
    <name evidence="7" type="ORF">AMON00008_LOCUS40751</name>
</gene>
<dbReference type="InterPro" id="IPR037185">
    <property type="entry name" value="EmrE-like"/>
</dbReference>